<protein>
    <submittedName>
        <fullName evidence="4">Unannotated protein</fullName>
    </submittedName>
</protein>
<dbReference type="SUPFAM" id="SSF51735">
    <property type="entry name" value="NAD(P)-binding Rossmann-fold domains"/>
    <property type="match status" value="1"/>
</dbReference>
<dbReference type="InterPro" id="IPR036291">
    <property type="entry name" value="NAD(P)-bd_dom_sf"/>
</dbReference>
<sequence length="328" mass="35279">MSDLRVGIIGVGIMGAGHARYLTEHVDGAVVTALFDLDGPRMDSLAKELSAKSGASINQHASVEALVSDANVDAVIICSPDPLHPEHLTLAISAGKHTLCEKPLAPKSADAKKVAELANASGLNITLGFMRRFDPSYIELKKEIQSGKYGKVLHLRCISRNVSSPTATTAMLLTNVAVHEVDIARWLLGEEFVSMSTVAMKRTKFANDQLQDPLTVLAHTESGVLMTVDIAANSTYGYEVRMEALMENGSLEIDNLGGLSISYDFNLPPRTHGKLYENWMGRFEQAYINELTAWVGSIKSGVRHPDLATANDGLASSIACEMGVASLK</sequence>
<dbReference type="Pfam" id="PF22725">
    <property type="entry name" value="GFO_IDH_MocA_C3"/>
    <property type="match status" value="1"/>
</dbReference>
<dbReference type="PANTHER" id="PTHR42840:SF3">
    <property type="entry name" value="BINDING ROSSMANN FOLD OXIDOREDUCTASE, PUTATIVE (AFU_ORTHOLOGUE AFUA_2G10240)-RELATED"/>
    <property type="match status" value="1"/>
</dbReference>
<gene>
    <name evidence="4" type="ORF">UFOPK1775_00461</name>
</gene>
<organism evidence="4">
    <name type="scientific">freshwater metagenome</name>
    <dbReference type="NCBI Taxonomy" id="449393"/>
    <lineage>
        <taxon>unclassified sequences</taxon>
        <taxon>metagenomes</taxon>
        <taxon>ecological metagenomes</taxon>
    </lineage>
</organism>
<dbReference type="Gene3D" id="3.40.50.720">
    <property type="entry name" value="NAD(P)-binding Rossmann-like Domain"/>
    <property type="match status" value="1"/>
</dbReference>
<name>A0A6J6FHI0_9ZZZZ</name>
<dbReference type="InterPro" id="IPR000683">
    <property type="entry name" value="Gfo/Idh/MocA-like_OxRdtase_N"/>
</dbReference>
<dbReference type="SUPFAM" id="SSF55347">
    <property type="entry name" value="Glyceraldehyde-3-phosphate dehydrogenase-like, C-terminal domain"/>
    <property type="match status" value="1"/>
</dbReference>
<feature type="domain" description="Gfo/Idh/MocA-like oxidoreductase N-terminal" evidence="2">
    <location>
        <begin position="4"/>
        <end position="128"/>
    </location>
</feature>
<dbReference type="PANTHER" id="PTHR42840">
    <property type="entry name" value="NAD(P)-BINDING ROSSMANN-FOLD SUPERFAMILY PROTEIN-RELATED"/>
    <property type="match status" value="1"/>
</dbReference>
<dbReference type="GO" id="GO:0000166">
    <property type="term" value="F:nucleotide binding"/>
    <property type="evidence" value="ECO:0007669"/>
    <property type="project" value="InterPro"/>
</dbReference>
<feature type="domain" description="GFO/IDH/MocA-like oxidoreductase" evidence="3">
    <location>
        <begin position="138"/>
        <end position="252"/>
    </location>
</feature>
<evidence type="ECO:0000259" key="2">
    <source>
        <dbReference type="Pfam" id="PF01408"/>
    </source>
</evidence>
<dbReference type="GO" id="GO:0016491">
    <property type="term" value="F:oxidoreductase activity"/>
    <property type="evidence" value="ECO:0007669"/>
    <property type="project" value="UniProtKB-KW"/>
</dbReference>
<evidence type="ECO:0000256" key="1">
    <source>
        <dbReference type="ARBA" id="ARBA00023002"/>
    </source>
</evidence>
<dbReference type="InterPro" id="IPR055170">
    <property type="entry name" value="GFO_IDH_MocA-like_dom"/>
</dbReference>
<keyword evidence="1" id="KW-0560">Oxidoreductase</keyword>
<dbReference type="AlphaFoldDB" id="A0A6J6FHI0"/>
<dbReference type="Pfam" id="PF01408">
    <property type="entry name" value="GFO_IDH_MocA"/>
    <property type="match status" value="1"/>
</dbReference>
<proteinExistence type="predicted"/>
<accession>A0A6J6FHI0</accession>
<reference evidence="4" key="1">
    <citation type="submission" date="2020-05" db="EMBL/GenBank/DDBJ databases">
        <authorList>
            <person name="Chiriac C."/>
            <person name="Salcher M."/>
            <person name="Ghai R."/>
            <person name="Kavagutti S V."/>
        </authorList>
    </citation>
    <scope>NUCLEOTIDE SEQUENCE</scope>
</reference>
<evidence type="ECO:0000259" key="3">
    <source>
        <dbReference type="Pfam" id="PF22725"/>
    </source>
</evidence>
<dbReference type="EMBL" id="CAEZUB010000035">
    <property type="protein sequence ID" value="CAB4588080.1"/>
    <property type="molecule type" value="Genomic_DNA"/>
</dbReference>
<evidence type="ECO:0000313" key="4">
    <source>
        <dbReference type="EMBL" id="CAB4588080.1"/>
    </source>
</evidence>
<dbReference type="Gene3D" id="3.30.360.10">
    <property type="entry name" value="Dihydrodipicolinate Reductase, domain 2"/>
    <property type="match status" value="1"/>
</dbReference>